<evidence type="ECO:0000313" key="1">
    <source>
        <dbReference type="EMBL" id="ALE09234.1"/>
    </source>
</evidence>
<evidence type="ECO:0000313" key="2">
    <source>
        <dbReference type="Proteomes" id="UP000067206"/>
    </source>
</evidence>
<gene>
    <name evidence="1" type="ORF">RY67_1204</name>
</gene>
<dbReference type="Proteomes" id="UP000067206">
    <property type="component" value="Chromosome"/>
</dbReference>
<proteinExistence type="predicted"/>
<dbReference type="EMBL" id="CP010411">
    <property type="protein sequence ID" value="ALE09234.1"/>
    <property type="molecule type" value="Genomic_DNA"/>
</dbReference>
<organism evidence="1 2">
    <name type="scientific">Bifidobacterium longum subsp. infantis</name>
    <dbReference type="NCBI Taxonomy" id="1682"/>
    <lineage>
        <taxon>Bacteria</taxon>
        <taxon>Bacillati</taxon>
        <taxon>Actinomycetota</taxon>
        <taxon>Actinomycetes</taxon>
        <taxon>Bifidobacteriales</taxon>
        <taxon>Bifidobacteriaceae</taxon>
        <taxon>Bifidobacterium</taxon>
    </lineage>
</organism>
<dbReference type="AlphaFoldDB" id="A0A0M4M304"/>
<reference evidence="1 2" key="1">
    <citation type="submission" date="2014-12" db="EMBL/GenBank/DDBJ databases">
        <title>Complete genome sequence of Bifidobacterium longum subsp. infantis BT1.</title>
        <authorList>
            <person name="Kim J.F."/>
            <person name="Kwak M.-J."/>
        </authorList>
    </citation>
    <scope>NUCLEOTIDE SEQUENCE [LARGE SCALE GENOMIC DNA]</scope>
    <source>
        <strain evidence="1 2">BT1</strain>
    </source>
</reference>
<accession>A0A0M4M304</accession>
<name>A0A0M4M304_BIFLI</name>
<protein>
    <submittedName>
        <fullName evidence="1">Uncharacterized protein</fullName>
    </submittedName>
</protein>
<sequence>MAAQAGDVAGVHGDADAVDESERLVGGYLLQVYDIYTKYV</sequence>